<organism evidence="1">
    <name type="scientific">Arundo donax</name>
    <name type="common">Giant reed</name>
    <name type="synonym">Donax arundinaceus</name>
    <dbReference type="NCBI Taxonomy" id="35708"/>
    <lineage>
        <taxon>Eukaryota</taxon>
        <taxon>Viridiplantae</taxon>
        <taxon>Streptophyta</taxon>
        <taxon>Embryophyta</taxon>
        <taxon>Tracheophyta</taxon>
        <taxon>Spermatophyta</taxon>
        <taxon>Magnoliopsida</taxon>
        <taxon>Liliopsida</taxon>
        <taxon>Poales</taxon>
        <taxon>Poaceae</taxon>
        <taxon>PACMAD clade</taxon>
        <taxon>Arundinoideae</taxon>
        <taxon>Arundineae</taxon>
        <taxon>Arundo</taxon>
    </lineage>
</organism>
<proteinExistence type="predicted"/>
<evidence type="ECO:0000313" key="1">
    <source>
        <dbReference type="EMBL" id="JAD48791.1"/>
    </source>
</evidence>
<dbReference type="EMBL" id="GBRH01249104">
    <property type="protein sequence ID" value="JAD48791.1"/>
    <property type="molecule type" value="Transcribed_RNA"/>
</dbReference>
<sequence length="20" mass="2338">MKRLALCGIPPQFLGYKSEW</sequence>
<reference evidence="1" key="1">
    <citation type="submission" date="2014-09" db="EMBL/GenBank/DDBJ databases">
        <authorList>
            <person name="Magalhaes I.L.F."/>
            <person name="Oliveira U."/>
            <person name="Santos F.R."/>
            <person name="Vidigal T.H.D.A."/>
            <person name="Brescovit A.D."/>
            <person name="Santos A.J."/>
        </authorList>
    </citation>
    <scope>NUCLEOTIDE SEQUENCE</scope>
    <source>
        <tissue evidence="1">Shoot tissue taken approximately 20 cm above the soil surface</tissue>
    </source>
</reference>
<name>A0A0A9ACE0_ARUDO</name>
<protein>
    <submittedName>
        <fullName evidence="1">Uncharacterized protein</fullName>
    </submittedName>
</protein>
<accession>A0A0A9ACE0</accession>
<dbReference type="AlphaFoldDB" id="A0A0A9ACE0"/>
<reference evidence="1" key="2">
    <citation type="journal article" date="2015" name="Data Brief">
        <title>Shoot transcriptome of the giant reed, Arundo donax.</title>
        <authorList>
            <person name="Barrero R.A."/>
            <person name="Guerrero F.D."/>
            <person name="Moolhuijzen P."/>
            <person name="Goolsby J.A."/>
            <person name="Tidwell J."/>
            <person name="Bellgard S.E."/>
            <person name="Bellgard M.I."/>
        </authorList>
    </citation>
    <scope>NUCLEOTIDE SEQUENCE</scope>
    <source>
        <tissue evidence="1">Shoot tissue taken approximately 20 cm above the soil surface</tissue>
    </source>
</reference>